<dbReference type="GO" id="GO:0080008">
    <property type="term" value="C:Cul4-RING E3 ubiquitin ligase complex"/>
    <property type="evidence" value="ECO:0007669"/>
    <property type="project" value="EnsemblPlants"/>
</dbReference>
<dbReference type="OrthoDB" id="4869960at2759"/>
<dbReference type="InterPro" id="IPR036322">
    <property type="entry name" value="WD40_repeat_dom_sf"/>
</dbReference>
<evidence type="ECO:0000256" key="3">
    <source>
        <dbReference type="PROSITE-ProRule" id="PRU00221"/>
    </source>
</evidence>
<dbReference type="SMART" id="SM00320">
    <property type="entry name" value="WD40"/>
    <property type="match status" value="7"/>
</dbReference>
<dbReference type="AlphaFoldDB" id="A0A5P1ECB2"/>
<reference evidence="6" key="1">
    <citation type="journal article" date="2017" name="Nat. Commun.">
        <title>The asparagus genome sheds light on the origin and evolution of a young Y chromosome.</title>
        <authorList>
            <person name="Harkess A."/>
            <person name="Zhou J."/>
            <person name="Xu C."/>
            <person name="Bowers J.E."/>
            <person name="Van der Hulst R."/>
            <person name="Ayyampalayam S."/>
            <person name="Mercati F."/>
            <person name="Riccardi P."/>
            <person name="McKain M.R."/>
            <person name="Kakrana A."/>
            <person name="Tang H."/>
            <person name="Ray J."/>
            <person name="Groenendijk J."/>
            <person name="Arikit S."/>
            <person name="Mathioni S.M."/>
            <person name="Nakano M."/>
            <person name="Shan H."/>
            <person name="Telgmann-Rauber A."/>
            <person name="Kanno A."/>
            <person name="Yue Z."/>
            <person name="Chen H."/>
            <person name="Li W."/>
            <person name="Chen Y."/>
            <person name="Xu X."/>
            <person name="Zhang Y."/>
            <person name="Luo S."/>
            <person name="Chen H."/>
            <person name="Gao J."/>
            <person name="Mao Z."/>
            <person name="Pires J.C."/>
            <person name="Luo M."/>
            <person name="Kudrna D."/>
            <person name="Wing R.A."/>
            <person name="Meyers B.C."/>
            <person name="Yi K."/>
            <person name="Kong H."/>
            <person name="Lavrijsen P."/>
            <person name="Sunseri F."/>
            <person name="Falavigna A."/>
            <person name="Ye Y."/>
            <person name="Leebens-Mack J.H."/>
            <person name="Chen G."/>
        </authorList>
    </citation>
    <scope>NUCLEOTIDE SEQUENCE [LARGE SCALE GENOMIC DNA]</scope>
    <source>
        <strain evidence="6">cv. DH0086</strain>
    </source>
</reference>
<dbReference type="EMBL" id="CM007387">
    <property type="protein sequence ID" value="ONK62429.1"/>
    <property type="molecule type" value="Genomic_DNA"/>
</dbReference>
<proteinExistence type="predicted"/>
<name>A0A5P1ECB2_ASPOF</name>
<gene>
    <name evidence="5" type="ORF">A4U43_C07F3770</name>
</gene>
<dbReference type="PANTHER" id="PTHR15574">
    <property type="entry name" value="WD REPEAT DOMAIN-CONTAINING FAMILY"/>
    <property type="match status" value="1"/>
</dbReference>
<feature type="repeat" description="WD" evidence="3">
    <location>
        <begin position="365"/>
        <end position="396"/>
    </location>
</feature>
<dbReference type="Gramene" id="ONK62429">
    <property type="protein sequence ID" value="ONK62429"/>
    <property type="gene ID" value="A4U43_C07F3770"/>
</dbReference>
<dbReference type="SUPFAM" id="SSF50978">
    <property type="entry name" value="WD40 repeat-like"/>
    <property type="match status" value="1"/>
</dbReference>
<dbReference type="PANTHER" id="PTHR15574:SF65">
    <property type="entry name" value="TRANSDUCIN_WD40 REPEAT-LIKE SUPERFAMILY PROTEIN"/>
    <property type="match status" value="1"/>
</dbReference>
<dbReference type="GO" id="GO:0005737">
    <property type="term" value="C:cytoplasm"/>
    <property type="evidence" value="ECO:0007669"/>
    <property type="project" value="TreeGrafter"/>
</dbReference>
<dbReference type="PROSITE" id="PS50294">
    <property type="entry name" value="WD_REPEATS_REGION"/>
    <property type="match status" value="1"/>
</dbReference>
<evidence type="ECO:0000256" key="1">
    <source>
        <dbReference type="ARBA" id="ARBA00022574"/>
    </source>
</evidence>
<dbReference type="InterPro" id="IPR015943">
    <property type="entry name" value="WD40/YVTN_repeat-like_dom_sf"/>
</dbReference>
<organism evidence="5 6">
    <name type="scientific">Asparagus officinalis</name>
    <name type="common">Garden asparagus</name>
    <dbReference type="NCBI Taxonomy" id="4686"/>
    <lineage>
        <taxon>Eukaryota</taxon>
        <taxon>Viridiplantae</taxon>
        <taxon>Streptophyta</taxon>
        <taxon>Embryophyta</taxon>
        <taxon>Tracheophyta</taxon>
        <taxon>Spermatophyta</taxon>
        <taxon>Magnoliopsida</taxon>
        <taxon>Liliopsida</taxon>
        <taxon>Asparagales</taxon>
        <taxon>Asparagaceae</taxon>
        <taxon>Asparagoideae</taxon>
        <taxon>Asparagus</taxon>
    </lineage>
</organism>
<dbReference type="Proteomes" id="UP000243459">
    <property type="component" value="Chromosome 7"/>
</dbReference>
<dbReference type="InterPro" id="IPR045151">
    <property type="entry name" value="DCAF8"/>
</dbReference>
<evidence type="ECO:0000313" key="5">
    <source>
        <dbReference type="EMBL" id="ONK62429.1"/>
    </source>
</evidence>
<keyword evidence="1 3" id="KW-0853">WD repeat</keyword>
<accession>A0A5P1ECB2</accession>
<keyword evidence="6" id="KW-1185">Reference proteome</keyword>
<sequence length="494" mass="54558">MVFFSVLVNLNSIDGGARAELIPNRGAAEAIESCGVRDLEKGLGLSQTHKFTRRVGASEVFVKRLDRYGKLNGHKGCVNTVHFNPSGDLLVSGSDDKDVIIWDWAAKTKSCTFSSGHSDNIFQARIMPFTDDRTIITSGADGQVRLAQISEKGNVSTKRLGSHRGRAHKLAIEPGSPYIFYSCGEDGLVQHFDLRHRPPTKLFICSSFSEDKIPVRLNSIIVDPRNPNYFAVGGSDEYARVYDIRRYQSDASIGSDFPVDTFAPHHLIGSDNVHITALAYSIRSELLVSYNDELIYLFEKEMGRGSSPLENSQELSEPQAYSGHRNSQTVKGVNFFGPSDEYVVSGSDCGHVYIWKKGGELVRMMAGDKNIVNCVEPHPYFPFLATSGFDKSVKVWAPIAKKLAPLPENAEEIIAANKKGREARARITLTPEVIMHVLRLQRRQGLAYVERRPTASDFDSDGDGEREGFVLRFADGDDGSDEGSTGDPRECNIS</sequence>
<dbReference type="Pfam" id="PF00400">
    <property type="entry name" value="WD40"/>
    <property type="match status" value="3"/>
</dbReference>
<keyword evidence="2" id="KW-0677">Repeat</keyword>
<dbReference type="InterPro" id="IPR001680">
    <property type="entry name" value="WD40_rpt"/>
</dbReference>
<evidence type="ECO:0000313" key="6">
    <source>
        <dbReference type="Proteomes" id="UP000243459"/>
    </source>
</evidence>
<feature type="region of interest" description="Disordered" evidence="4">
    <location>
        <begin position="472"/>
        <end position="494"/>
    </location>
</feature>
<dbReference type="PROSITE" id="PS50082">
    <property type="entry name" value="WD_REPEATS_2"/>
    <property type="match status" value="2"/>
</dbReference>
<dbReference type="Gene3D" id="2.130.10.10">
    <property type="entry name" value="YVTN repeat-like/Quinoprotein amine dehydrogenase"/>
    <property type="match status" value="1"/>
</dbReference>
<evidence type="ECO:0000256" key="4">
    <source>
        <dbReference type="SAM" id="MobiDB-lite"/>
    </source>
</evidence>
<evidence type="ECO:0000256" key="2">
    <source>
        <dbReference type="ARBA" id="ARBA00022737"/>
    </source>
</evidence>
<feature type="repeat" description="WD" evidence="3">
    <location>
        <begin position="71"/>
        <end position="103"/>
    </location>
</feature>
<dbReference type="OMA" id="MRMMNGD"/>
<protein>
    <submittedName>
        <fullName evidence="5">Uncharacterized protein</fullName>
    </submittedName>
</protein>